<feature type="signal peptide" evidence="1">
    <location>
        <begin position="1"/>
        <end position="32"/>
    </location>
</feature>
<name>A0AAU8J943_9CYAN</name>
<reference evidence="2" key="1">
    <citation type="submission" date="2024-07" db="EMBL/GenBank/DDBJ databases">
        <authorList>
            <person name="Kim Y.J."/>
            <person name="Jeong J.Y."/>
        </authorList>
    </citation>
    <scope>NUCLEOTIDE SEQUENCE</scope>
    <source>
        <strain evidence="2">GIHE-MW2</strain>
    </source>
</reference>
<proteinExistence type="predicted"/>
<protein>
    <submittedName>
        <fullName evidence="2">DUF928 domain-containing protein</fullName>
    </submittedName>
</protein>
<dbReference type="AlphaFoldDB" id="A0AAU8J943"/>
<dbReference type="EMBL" id="CP159837">
    <property type="protein sequence ID" value="XCM35646.1"/>
    <property type="molecule type" value="Genomic_DNA"/>
</dbReference>
<dbReference type="InterPro" id="IPR010328">
    <property type="entry name" value="DUF928"/>
</dbReference>
<evidence type="ECO:0000256" key="1">
    <source>
        <dbReference type="SAM" id="SignalP"/>
    </source>
</evidence>
<accession>A0AAU8J943</accession>
<dbReference type="RefSeq" id="WP_054465406.1">
    <property type="nucleotide sequence ID" value="NZ_CP159837.1"/>
</dbReference>
<keyword evidence="1" id="KW-0732">Signal</keyword>
<organism evidence="2">
    <name type="scientific">Planktothricoides raciborskii GIHE-MW2</name>
    <dbReference type="NCBI Taxonomy" id="2792601"/>
    <lineage>
        <taxon>Bacteria</taxon>
        <taxon>Bacillati</taxon>
        <taxon>Cyanobacteriota</taxon>
        <taxon>Cyanophyceae</taxon>
        <taxon>Oscillatoriophycideae</taxon>
        <taxon>Oscillatoriales</taxon>
        <taxon>Oscillatoriaceae</taxon>
        <taxon>Planktothricoides</taxon>
    </lineage>
</organism>
<gene>
    <name evidence="2" type="ORF">ABWT76_004339</name>
</gene>
<sequence>MNWKLNKTTLLKTFFLSLLCLHPALSLPLVQAQEMTSGRELQAVIPPVGENPGRRESAGVRGACLPPNQSLTVLVPENQVTLTTSLYPTFFFYLPATKAQEALFVLYDENEREIYKSIFSIKEMSGLLELSIPDKVTSPKLEPGKNYYWQFSLFCDPKNPSLDPFVDGWVQRVSLTEDISNNLATASDSEKVDIYAAAGIWQDALTTLADLRQNNPNDRNLENQWNQLLENIGLEKIAQEPMIPSR</sequence>
<evidence type="ECO:0000313" key="2">
    <source>
        <dbReference type="EMBL" id="XCM35646.1"/>
    </source>
</evidence>
<feature type="chain" id="PRO_5043583012" evidence="1">
    <location>
        <begin position="33"/>
        <end position="246"/>
    </location>
</feature>
<dbReference type="Pfam" id="PF06051">
    <property type="entry name" value="DUF928"/>
    <property type="match status" value="1"/>
</dbReference>